<comment type="subcellular location">
    <subcellularLocation>
        <location evidence="1">Cell membrane</location>
        <topology evidence="1">Multi-pass membrane protein</topology>
    </subcellularLocation>
</comment>
<evidence type="ECO:0000313" key="10">
    <source>
        <dbReference type="Proteomes" id="UP000252081"/>
    </source>
</evidence>
<accession>A0A366KZB2</accession>
<feature type="transmembrane region" description="Helical" evidence="7">
    <location>
        <begin position="137"/>
        <end position="163"/>
    </location>
</feature>
<dbReference type="InterPro" id="IPR002656">
    <property type="entry name" value="Acyl_transf_3_dom"/>
</dbReference>
<feature type="transmembrane region" description="Helical" evidence="7">
    <location>
        <begin position="170"/>
        <end position="189"/>
    </location>
</feature>
<evidence type="ECO:0000259" key="8">
    <source>
        <dbReference type="Pfam" id="PF01757"/>
    </source>
</evidence>
<evidence type="ECO:0000256" key="4">
    <source>
        <dbReference type="ARBA" id="ARBA00022692"/>
    </source>
</evidence>
<dbReference type="PANTHER" id="PTHR40074">
    <property type="entry name" value="O-ACETYLTRANSFERASE WECH"/>
    <property type="match status" value="1"/>
</dbReference>
<feature type="transmembrane region" description="Helical" evidence="7">
    <location>
        <begin position="264"/>
        <end position="282"/>
    </location>
</feature>
<feature type="domain" description="Acyltransferase 3" evidence="8">
    <location>
        <begin position="17"/>
        <end position="347"/>
    </location>
</feature>
<comment type="similarity">
    <text evidence="2">Belongs to the acyltransferase 3 family.</text>
</comment>
<evidence type="ECO:0000256" key="6">
    <source>
        <dbReference type="ARBA" id="ARBA00023136"/>
    </source>
</evidence>
<feature type="transmembrane region" description="Helical" evidence="7">
    <location>
        <begin position="98"/>
        <end position="117"/>
    </location>
</feature>
<keyword evidence="4 7" id="KW-0812">Transmembrane</keyword>
<feature type="transmembrane region" description="Helical" evidence="7">
    <location>
        <begin position="56"/>
        <end position="78"/>
    </location>
</feature>
<evidence type="ECO:0000313" key="9">
    <source>
        <dbReference type="EMBL" id="RBQ06967.1"/>
    </source>
</evidence>
<name>A0A366KZB2_9SPHI</name>
<keyword evidence="10" id="KW-1185">Reference proteome</keyword>
<keyword evidence="5 7" id="KW-1133">Transmembrane helix</keyword>
<comment type="caution">
    <text evidence="9">The sequence shown here is derived from an EMBL/GenBank/DDBJ whole genome shotgun (WGS) entry which is preliminary data.</text>
</comment>
<dbReference type="Pfam" id="PF01757">
    <property type="entry name" value="Acyl_transf_3"/>
    <property type="match status" value="1"/>
</dbReference>
<evidence type="ECO:0000256" key="3">
    <source>
        <dbReference type="ARBA" id="ARBA00022475"/>
    </source>
</evidence>
<dbReference type="RefSeq" id="WP_113949086.1">
    <property type="nucleotide sequence ID" value="NZ_QNQU01000009.1"/>
</dbReference>
<dbReference type="Proteomes" id="UP000252081">
    <property type="component" value="Unassembled WGS sequence"/>
</dbReference>
<dbReference type="AlphaFoldDB" id="A0A366KZB2"/>
<evidence type="ECO:0000256" key="5">
    <source>
        <dbReference type="ARBA" id="ARBA00022989"/>
    </source>
</evidence>
<dbReference type="GO" id="GO:0009246">
    <property type="term" value="P:enterobacterial common antigen biosynthetic process"/>
    <property type="evidence" value="ECO:0007669"/>
    <property type="project" value="TreeGrafter"/>
</dbReference>
<organism evidence="9 10">
    <name type="scientific">Pedobacter miscanthi</name>
    <dbReference type="NCBI Taxonomy" id="2259170"/>
    <lineage>
        <taxon>Bacteria</taxon>
        <taxon>Pseudomonadati</taxon>
        <taxon>Bacteroidota</taxon>
        <taxon>Sphingobacteriia</taxon>
        <taxon>Sphingobacteriales</taxon>
        <taxon>Sphingobacteriaceae</taxon>
        <taxon>Pedobacter</taxon>
    </lineage>
</organism>
<keyword evidence="6 7" id="KW-0472">Membrane</keyword>
<feature type="transmembrane region" description="Helical" evidence="7">
    <location>
        <begin position="227"/>
        <end position="244"/>
    </location>
</feature>
<dbReference type="PANTHER" id="PTHR40074:SF2">
    <property type="entry name" value="O-ACETYLTRANSFERASE WECH"/>
    <property type="match status" value="1"/>
</dbReference>
<feature type="transmembrane region" description="Helical" evidence="7">
    <location>
        <begin position="334"/>
        <end position="352"/>
    </location>
</feature>
<gene>
    <name evidence="9" type="ORF">DRW42_12135</name>
</gene>
<dbReference type="GO" id="GO:0005886">
    <property type="term" value="C:plasma membrane"/>
    <property type="evidence" value="ECO:0007669"/>
    <property type="project" value="UniProtKB-SubCell"/>
</dbReference>
<protein>
    <recommendedName>
        <fullName evidence="8">Acyltransferase 3 domain-containing protein</fullName>
    </recommendedName>
</protein>
<reference evidence="9 10" key="1">
    <citation type="submission" date="2018-07" db="EMBL/GenBank/DDBJ databases">
        <title>A draft genome of a endophytic bacteria, a new species of Pedobacter.</title>
        <authorList>
            <person name="Zhang Z.D."/>
            <person name="Chen Z.J."/>
        </authorList>
    </citation>
    <scope>NUCLEOTIDE SEQUENCE [LARGE SCALE GENOMIC DNA]</scope>
    <source>
        <strain evidence="9 10">RS10</strain>
    </source>
</reference>
<proteinExistence type="inferred from homology"/>
<evidence type="ECO:0000256" key="7">
    <source>
        <dbReference type="SAM" id="Phobius"/>
    </source>
</evidence>
<sequence>MNTELTQKETSEKKNFDFVDTIRCISMMGIVWEHCRIYLAPKYHEMSAILVEASTIAFFKFSTIAFFLIGGFLINHKFQEYSAKQYLKNRFKNTVKPWLFWMFTFIVLCVLERWIAYIKGSDVGLMSSDFPLYITRFTFWVLFFSPYWFILNFLICISILLIFKKHLYDYRLGILLGLISLVYSVNLYFRWFETSHTSALFGFVFYLWVGVYLNRHYGSILKFLKRTSWYFWFVLIVFSFILSISESLNLIKLGSVDAYNTLRISNILYSFVVFGTLLKIGSIRALNHLKPRETTFGIYLVHIIIIERFLPLIFQPLRLDVAHYTVWQNTGLLLIRFLLAYTISYFLTKLILKTKMAWSMGR</sequence>
<evidence type="ECO:0000256" key="2">
    <source>
        <dbReference type="ARBA" id="ARBA00007400"/>
    </source>
</evidence>
<feature type="transmembrane region" description="Helical" evidence="7">
    <location>
        <begin position="195"/>
        <end position="215"/>
    </location>
</feature>
<dbReference type="OrthoDB" id="1495770at2"/>
<dbReference type="EMBL" id="QNQU01000009">
    <property type="protein sequence ID" value="RBQ06967.1"/>
    <property type="molecule type" value="Genomic_DNA"/>
</dbReference>
<feature type="transmembrane region" description="Helical" evidence="7">
    <location>
        <begin position="294"/>
        <end position="314"/>
    </location>
</feature>
<evidence type="ECO:0000256" key="1">
    <source>
        <dbReference type="ARBA" id="ARBA00004651"/>
    </source>
</evidence>
<keyword evidence="3" id="KW-1003">Cell membrane</keyword>
<dbReference type="GO" id="GO:0016413">
    <property type="term" value="F:O-acetyltransferase activity"/>
    <property type="evidence" value="ECO:0007669"/>
    <property type="project" value="TreeGrafter"/>
</dbReference>